<feature type="compositionally biased region" description="Low complexity" evidence="1">
    <location>
        <begin position="141"/>
        <end position="164"/>
    </location>
</feature>
<accession>A0AAD7RAL7</accession>
<evidence type="ECO:0000256" key="1">
    <source>
        <dbReference type="SAM" id="MobiDB-lite"/>
    </source>
</evidence>
<dbReference type="AlphaFoldDB" id="A0AAD7RAL7"/>
<dbReference type="EMBL" id="JAINUG010000387">
    <property type="protein sequence ID" value="KAJ8372775.1"/>
    <property type="molecule type" value="Genomic_DNA"/>
</dbReference>
<keyword evidence="3" id="KW-1185">Reference proteome</keyword>
<name>A0AAD7RAL7_9TELE</name>
<protein>
    <submittedName>
        <fullName evidence="2">Uncharacterized protein</fullName>
    </submittedName>
</protein>
<organism evidence="2 3">
    <name type="scientific">Aldrovandia affinis</name>
    <dbReference type="NCBI Taxonomy" id="143900"/>
    <lineage>
        <taxon>Eukaryota</taxon>
        <taxon>Metazoa</taxon>
        <taxon>Chordata</taxon>
        <taxon>Craniata</taxon>
        <taxon>Vertebrata</taxon>
        <taxon>Euteleostomi</taxon>
        <taxon>Actinopterygii</taxon>
        <taxon>Neopterygii</taxon>
        <taxon>Teleostei</taxon>
        <taxon>Notacanthiformes</taxon>
        <taxon>Halosauridae</taxon>
        <taxon>Aldrovandia</taxon>
    </lineage>
</organism>
<dbReference type="Proteomes" id="UP001221898">
    <property type="component" value="Unassembled WGS sequence"/>
</dbReference>
<feature type="compositionally biased region" description="Low complexity" evidence="1">
    <location>
        <begin position="271"/>
        <end position="282"/>
    </location>
</feature>
<evidence type="ECO:0000313" key="2">
    <source>
        <dbReference type="EMBL" id="KAJ8372775.1"/>
    </source>
</evidence>
<feature type="region of interest" description="Disordered" evidence="1">
    <location>
        <begin position="213"/>
        <end position="282"/>
    </location>
</feature>
<evidence type="ECO:0000313" key="3">
    <source>
        <dbReference type="Proteomes" id="UP001221898"/>
    </source>
</evidence>
<feature type="compositionally biased region" description="Pro residues" evidence="1">
    <location>
        <begin position="165"/>
        <end position="181"/>
    </location>
</feature>
<sequence length="282" mass="28897">MKKPGGLWDTGPPLDVGAAVGEQLKALALSPPQAECALSAPRAPQGGDTTPQSSDSGSSKSAAPTSGAPPAVAPPERTQAQEPPRFPFVMTQGMNPFQPLAWPQSRVRKAISAEARSLTRSTVNSDLTALQTPAAATRPESQTAASPVPATATAPPAGSGAGLEEPPPGDPPTGAVPPQPAQPAATLVGHSSFQLIIAPAARNFSVSVLQLPVGRAPGGEDHRVRRGEDRTRRVTRLRKRQSDMSAAARRALIPLGAPEARGPSGRRGRPRAAGPRADPTSA</sequence>
<gene>
    <name evidence="2" type="ORF">AAFF_G00277180</name>
</gene>
<feature type="compositionally biased region" description="Polar residues" evidence="1">
    <location>
        <begin position="118"/>
        <end position="131"/>
    </location>
</feature>
<reference evidence="2" key="1">
    <citation type="journal article" date="2023" name="Science">
        <title>Genome structures resolve the early diversification of teleost fishes.</title>
        <authorList>
            <person name="Parey E."/>
            <person name="Louis A."/>
            <person name="Montfort J."/>
            <person name="Bouchez O."/>
            <person name="Roques C."/>
            <person name="Iampietro C."/>
            <person name="Lluch J."/>
            <person name="Castinel A."/>
            <person name="Donnadieu C."/>
            <person name="Desvignes T."/>
            <person name="Floi Bucao C."/>
            <person name="Jouanno E."/>
            <person name="Wen M."/>
            <person name="Mejri S."/>
            <person name="Dirks R."/>
            <person name="Jansen H."/>
            <person name="Henkel C."/>
            <person name="Chen W.J."/>
            <person name="Zahm M."/>
            <person name="Cabau C."/>
            <person name="Klopp C."/>
            <person name="Thompson A.W."/>
            <person name="Robinson-Rechavi M."/>
            <person name="Braasch I."/>
            <person name="Lecointre G."/>
            <person name="Bobe J."/>
            <person name="Postlethwait J.H."/>
            <person name="Berthelot C."/>
            <person name="Roest Crollius H."/>
            <person name="Guiguen Y."/>
        </authorList>
    </citation>
    <scope>NUCLEOTIDE SEQUENCE</scope>
    <source>
        <strain evidence="2">NC1722</strain>
    </source>
</reference>
<feature type="region of interest" description="Disordered" evidence="1">
    <location>
        <begin position="32"/>
        <end position="103"/>
    </location>
</feature>
<feature type="region of interest" description="Disordered" evidence="1">
    <location>
        <begin position="116"/>
        <end position="186"/>
    </location>
</feature>
<feature type="compositionally biased region" description="Low complexity" evidence="1">
    <location>
        <begin position="46"/>
        <end position="70"/>
    </location>
</feature>
<feature type="compositionally biased region" description="Basic and acidic residues" evidence="1">
    <location>
        <begin position="218"/>
        <end position="232"/>
    </location>
</feature>
<proteinExistence type="predicted"/>
<comment type="caution">
    <text evidence="2">The sequence shown here is derived from an EMBL/GenBank/DDBJ whole genome shotgun (WGS) entry which is preliminary data.</text>
</comment>